<gene>
    <name evidence="1" type="ORF">ROHU_026905</name>
</gene>
<organism evidence="1 2">
    <name type="scientific">Labeo rohita</name>
    <name type="common">Indian major carp</name>
    <name type="synonym">Cyprinus rohita</name>
    <dbReference type="NCBI Taxonomy" id="84645"/>
    <lineage>
        <taxon>Eukaryota</taxon>
        <taxon>Metazoa</taxon>
        <taxon>Chordata</taxon>
        <taxon>Craniata</taxon>
        <taxon>Vertebrata</taxon>
        <taxon>Euteleostomi</taxon>
        <taxon>Actinopterygii</taxon>
        <taxon>Neopterygii</taxon>
        <taxon>Teleostei</taxon>
        <taxon>Ostariophysi</taxon>
        <taxon>Cypriniformes</taxon>
        <taxon>Cyprinidae</taxon>
        <taxon>Labeoninae</taxon>
        <taxon>Labeonini</taxon>
        <taxon>Labeo</taxon>
    </lineage>
</organism>
<dbReference type="AlphaFoldDB" id="A0A498MJA0"/>
<sequence length="91" mass="10244">MQKKKLEMKRSEGRNESAINDNMNDVLLFASDSVQRREKVGKFPKMAARKRRLGNGFTSDLKTCAVQNTTALTRAKPPNASSCLGQSEWRL</sequence>
<evidence type="ECO:0000313" key="1">
    <source>
        <dbReference type="EMBL" id="RXN17395.1"/>
    </source>
</evidence>
<accession>A0A498MJA0</accession>
<dbReference type="Proteomes" id="UP000290572">
    <property type="component" value="Unassembled WGS sequence"/>
</dbReference>
<protein>
    <submittedName>
        <fullName evidence="1">Uncharacterized protein</fullName>
    </submittedName>
</protein>
<comment type="caution">
    <text evidence="1">The sequence shown here is derived from an EMBL/GenBank/DDBJ whole genome shotgun (WGS) entry which is preliminary data.</text>
</comment>
<evidence type="ECO:0000313" key="2">
    <source>
        <dbReference type="Proteomes" id="UP000290572"/>
    </source>
</evidence>
<proteinExistence type="predicted"/>
<keyword evidence="2" id="KW-1185">Reference proteome</keyword>
<dbReference type="EMBL" id="QBIY01012747">
    <property type="protein sequence ID" value="RXN17395.1"/>
    <property type="molecule type" value="Genomic_DNA"/>
</dbReference>
<name>A0A498MJA0_LABRO</name>
<reference evidence="1 2" key="1">
    <citation type="submission" date="2018-03" db="EMBL/GenBank/DDBJ databases">
        <title>Draft genome sequence of Rohu Carp (Labeo rohita).</title>
        <authorList>
            <person name="Das P."/>
            <person name="Kushwaha B."/>
            <person name="Joshi C.G."/>
            <person name="Kumar D."/>
            <person name="Nagpure N.S."/>
            <person name="Sahoo L."/>
            <person name="Das S.P."/>
            <person name="Bit A."/>
            <person name="Patnaik S."/>
            <person name="Meher P.K."/>
            <person name="Jayasankar P."/>
            <person name="Koringa P.G."/>
            <person name="Patel N.V."/>
            <person name="Hinsu A.T."/>
            <person name="Kumar R."/>
            <person name="Pandey M."/>
            <person name="Agarwal S."/>
            <person name="Srivastava S."/>
            <person name="Singh M."/>
            <person name="Iquebal M.A."/>
            <person name="Jaiswal S."/>
            <person name="Angadi U.B."/>
            <person name="Kumar N."/>
            <person name="Raza M."/>
            <person name="Shah T.M."/>
            <person name="Rai A."/>
            <person name="Jena J.K."/>
        </authorList>
    </citation>
    <scope>NUCLEOTIDE SEQUENCE [LARGE SCALE GENOMIC DNA]</scope>
    <source>
        <strain evidence="1">DASCIFA01</strain>
        <tissue evidence="1">Testis</tissue>
    </source>
</reference>